<reference evidence="3" key="1">
    <citation type="journal article" date="2021" name="Nat. Commun.">
        <title>Genetic determinants of endophytism in the Arabidopsis root mycobiome.</title>
        <authorList>
            <person name="Mesny F."/>
            <person name="Miyauchi S."/>
            <person name="Thiergart T."/>
            <person name="Pickel B."/>
            <person name="Atanasova L."/>
            <person name="Karlsson M."/>
            <person name="Huettel B."/>
            <person name="Barry K.W."/>
            <person name="Haridas S."/>
            <person name="Chen C."/>
            <person name="Bauer D."/>
            <person name="Andreopoulos W."/>
            <person name="Pangilinan J."/>
            <person name="LaButti K."/>
            <person name="Riley R."/>
            <person name="Lipzen A."/>
            <person name="Clum A."/>
            <person name="Drula E."/>
            <person name="Henrissat B."/>
            <person name="Kohler A."/>
            <person name="Grigoriev I.V."/>
            <person name="Martin F.M."/>
            <person name="Hacquard S."/>
        </authorList>
    </citation>
    <scope>NUCLEOTIDE SEQUENCE</scope>
    <source>
        <strain evidence="3">MPI-SDFR-AT-0120</strain>
    </source>
</reference>
<dbReference type="InterPro" id="IPR010730">
    <property type="entry name" value="HET"/>
</dbReference>
<dbReference type="AlphaFoldDB" id="A0A8K0VTK9"/>
<dbReference type="OrthoDB" id="5135333at2759"/>
<dbReference type="EMBL" id="JAGMVJ010000020">
    <property type="protein sequence ID" value="KAH7074989.1"/>
    <property type="molecule type" value="Genomic_DNA"/>
</dbReference>
<proteinExistence type="predicted"/>
<organism evidence="3 4">
    <name type="scientific">Paraphoma chrysanthemicola</name>
    <dbReference type="NCBI Taxonomy" id="798071"/>
    <lineage>
        <taxon>Eukaryota</taxon>
        <taxon>Fungi</taxon>
        <taxon>Dikarya</taxon>
        <taxon>Ascomycota</taxon>
        <taxon>Pezizomycotina</taxon>
        <taxon>Dothideomycetes</taxon>
        <taxon>Pleosporomycetidae</taxon>
        <taxon>Pleosporales</taxon>
        <taxon>Pleosporineae</taxon>
        <taxon>Phaeosphaeriaceae</taxon>
        <taxon>Paraphoma</taxon>
    </lineage>
</organism>
<evidence type="ECO:0000313" key="4">
    <source>
        <dbReference type="Proteomes" id="UP000813461"/>
    </source>
</evidence>
<gene>
    <name evidence="3" type="ORF">FB567DRAFT_596940</name>
</gene>
<sequence length="927" mass="106138">MPHDDFADSTSGAEEQGLPLRIEKIPHDDDDPHSDIGDDDASNSNTDRTINENLCGLLCNSCRRLDLSASRFIIDTAPWHATNEVRNHYLHKSRPVALPSAQLASTTFHLGTLSDLRWRSLKCSFCALVKRGLPQDVLAAFEDTNGTEIDALLGAVLTATWEIDGRARVRGEGMISRTRRLHLRWSNEALGEAYVVFAPSNRYTRPFSDAPSVYPNDSLFLGRQIDSSGKNRALMKSWLDLCRDKHGDRCRTGVEPPKRFLEMLESAYFGVIDVFTLQLTDLPQDHQGYAPYAALSYVWGKGEKYRTMLGNVMRHRTHGGLEAIMHKLPQAIQDAIALVPTLGLRYLWVDSLCIVQDSARSWKLNAYNMDLIYGQATLTICGADGEDGTEGLRAMHRNKHNSAQHTAEVLPGCRLMLTKPPESAIRRTIWDSRAWTFQERLLSPRTLIFVDGRVYFQCRSTGMSEDIVADYGGAGWSLDLVNAPLQILRQVDRKPLWVYNKAVELYTRRALTKSADILAAFSGMYKMLECKMNGPFVFGLPTSHFDLALLWQSERAATRRVIPKEDAAKLSESERDFPSWAWCGWEGSAMLYDATVLDGVFRDVRAWLRNHTWITWHVRDGYGDLRPLWDRTVCSKSKSTEDRWRGYEASTEDVTIVRSVERDAPRQYEDDWYSHEHQELEIRTRRDYDIFGKVETPPPEPLREGDGRIRHHRDEWKITRGEESRVEVQDLFGRNLSYCDGLTSTSSSFASNGKGGSFKRALREFPYKVVQRRYETNMGNLEHPLKPILQFFTHYMHLNLVPPDEPYPGGSQPNQPSTQSELQLYSIADDSGDWCGSIVLDTSWFSKQKRRSRLRHEFIAISDAMRFSNEECATWTYYIPKEREESEWDLFYVLLIEFDVDSWKRVGLGKVFKEAFARAEWKEIVLG</sequence>
<feature type="region of interest" description="Disordered" evidence="1">
    <location>
        <begin position="1"/>
        <end position="45"/>
    </location>
</feature>
<protein>
    <submittedName>
        <fullName evidence="3">Heterokaryon incompatibility protein-domain-containing protein</fullName>
    </submittedName>
</protein>
<feature type="compositionally biased region" description="Acidic residues" evidence="1">
    <location>
        <begin position="28"/>
        <end position="41"/>
    </location>
</feature>
<feature type="domain" description="Heterokaryon incompatibility" evidence="2">
    <location>
        <begin position="292"/>
        <end position="439"/>
    </location>
</feature>
<comment type="caution">
    <text evidence="3">The sequence shown here is derived from an EMBL/GenBank/DDBJ whole genome shotgun (WGS) entry which is preliminary data.</text>
</comment>
<dbReference type="Proteomes" id="UP000813461">
    <property type="component" value="Unassembled WGS sequence"/>
</dbReference>
<evidence type="ECO:0000256" key="1">
    <source>
        <dbReference type="SAM" id="MobiDB-lite"/>
    </source>
</evidence>
<name>A0A8K0VTK9_9PLEO</name>
<keyword evidence="4" id="KW-1185">Reference proteome</keyword>
<evidence type="ECO:0000313" key="3">
    <source>
        <dbReference type="EMBL" id="KAH7074989.1"/>
    </source>
</evidence>
<accession>A0A8K0VTK9</accession>
<dbReference type="PANTHER" id="PTHR33112">
    <property type="entry name" value="DOMAIN PROTEIN, PUTATIVE-RELATED"/>
    <property type="match status" value="1"/>
</dbReference>
<evidence type="ECO:0000259" key="2">
    <source>
        <dbReference type="Pfam" id="PF06985"/>
    </source>
</evidence>
<dbReference type="PANTHER" id="PTHR33112:SF12">
    <property type="entry name" value="HETEROKARYON INCOMPATIBILITY DOMAIN-CONTAINING PROTEIN"/>
    <property type="match status" value="1"/>
</dbReference>
<dbReference type="Pfam" id="PF06985">
    <property type="entry name" value="HET"/>
    <property type="match status" value="1"/>
</dbReference>